<gene>
    <name evidence="2" type="ORF">NG99_08480</name>
</gene>
<comment type="caution">
    <text evidence="2">The sequence shown here is derived from an EMBL/GenBank/DDBJ whole genome shotgun (WGS) entry which is preliminary data.</text>
</comment>
<feature type="chain" id="PRO_5002006164" description="Fimbrial protein" evidence="1">
    <location>
        <begin position="29"/>
        <end position="344"/>
    </location>
</feature>
<accession>A0A0A3Z6D9</accession>
<evidence type="ECO:0000313" key="2">
    <source>
        <dbReference type="EMBL" id="KGT94637.1"/>
    </source>
</evidence>
<evidence type="ECO:0000256" key="1">
    <source>
        <dbReference type="SAM" id="SignalP"/>
    </source>
</evidence>
<dbReference type="RefSeq" id="WP_034890810.1">
    <property type="nucleotide sequence ID" value="NZ_JRUQ01000027.1"/>
</dbReference>
<reference evidence="2 3" key="1">
    <citation type="submission" date="2014-10" db="EMBL/GenBank/DDBJ databases">
        <title>Genome sequence of Erwinia typographi M043b.</title>
        <authorList>
            <person name="Chan K.-G."/>
            <person name="Tan W.-S."/>
        </authorList>
    </citation>
    <scope>NUCLEOTIDE SEQUENCE [LARGE SCALE GENOMIC DNA]</scope>
    <source>
        <strain evidence="2 3">M043b</strain>
    </source>
</reference>
<proteinExistence type="predicted"/>
<name>A0A0A3Z6D9_9GAMM</name>
<sequence length="344" mass="37550">MKSKCLKANKVTPGIALLFLFFSFNAAALECYSGAVVDEGEGIGKLVLLSGTPNGSRVWESKEYVRDITCTTRINENVYFYPFPKIRSQPVPKGVKMGLIYNGKDLGTFNENSGGGNRTTAIDTGWNLNRTTATRSFRIKAYLVKTGEIDTSMSVEKIHLFQLDGRNGLNNGANARNYKFSLSQWNQTGMVNCTNSFSGMSFTVPSVETDKAISDTSRHTITPPALSISCNSDTAGLANLLTSVTGTFSVTGNQMKNANNYFATDREYFGFNVAHDGTVMTPGKEVPLTLMLSGGKAKKSLPLTLSPRIMELKFNSPSWLFIDAEKEVKSKITPVFTPLSVNTN</sequence>
<evidence type="ECO:0000313" key="3">
    <source>
        <dbReference type="Proteomes" id="UP000030351"/>
    </source>
</evidence>
<dbReference type="eggNOG" id="COG3539">
    <property type="taxonomic scope" value="Bacteria"/>
</dbReference>
<dbReference type="AlphaFoldDB" id="A0A0A3Z6D9"/>
<keyword evidence="1" id="KW-0732">Signal</keyword>
<dbReference type="OrthoDB" id="8926940at2"/>
<organism evidence="2 3">
    <name type="scientific">Erwinia typographi</name>
    <dbReference type="NCBI Taxonomy" id="371042"/>
    <lineage>
        <taxon>Bacteria</taxon>
        <taxon>Pseudomonadati</taxon>
        <taxon>Pseudomonadota</taxon>
        <taxon>Gammaproteobacteria</taxon>
        <taxon>Enterobacterales</taxon>
        <taxon>Erwiniaceae</taxon>
        <taxon>Erwinia</taxon>
    </lineage>
</organism>
<keyword evidence="3" id="KW-1185">Reference proteome</keyword>
<evidence type="ECO:0008006" key="4">
    <source>
        <dbReference type="Google" id="ProtNLM"/>
    </source>
</evidence>
<feature type="signal peptide" evidence="1">
    <location>
        <begin position="1"/>
        <end position="28"/>
    </location>
</feature>
<dbReference type="STRING" id="371042.NG99_08480"/>
<dbReference type="EMBL" id="JRUQ01000027">
    <property type="protein sequence ID" value="KGT94637.1"/>
    <property type="molecule type" value="Genomic_DNA"/>
</dbReference>
<protein>
    <recommendedName>
        <fullName evidence="4">Fimbrial protein</fullName>
    </recommendedName>
</protein>
<dbReference type="Proteomes" id="UP000030351">
    <property type="component" value="Unassembled WGS sequence"/>
</dbReference>